<keyword evidence="3" id="KW-1185">Reference proteome</keyword>
<dbReference type="Proteomes" id="UP000241890">
    <property type="component" value="Unassembled WGS sequence"/>
</dbReference>
<feature type="region of interest" description="Disordered" evidence="1">
    <location>
        <begin position="27"/>
        <end position="47"/>
    </location>
</feature>
<evidence type="ECO:0000313" key="3">
    <source>
        <dbReference type="Proteomes" id="UP000241890"/>
    </source>
</evidence>
<organism evidence="2 3">
    <name type="scientific">Hondaea fermentalgiana</name>
    <dbReference type="NCBI Taxonomy" id="2315210"/>
    <lineage>
        <taxon>Eukaryota</taxon>
        <taxon>Sar</taxon>
        <taxon>Stramenopiles</taxon>
        <taxon>Bigyra</taxon>
        <taxon>Labyrinthulomycetes</taxon>
        <taxon>Thraustochytrida</taxon>
        <taxon>Thraustochytriidae</taxon>
        <taxon>Hondaea</taxon>
    </lineage>
</organism>
<protein>
    <submittedName>
        <fullName evidence="2">Uncharacterized protein</fullName>
    </submittedName>
</protein>
<dbReference type="AlphaFoldDB" id="A0A2R5GR60"/>
<gene>
    <name evidence="2" type="ORF">FCC1311_090242</name>
</gene>
<sequence>MRLRVDPRTDSLGWQSLASRLQALSLEPTTEHSEPSRSQPGHTSGKASVKALIASAWGMRKREYWLVDDQGVITSEEFAQDKNRTGFPCCSPAIVLLAGCASILAVQLLFELSLDLHVCVDRDDQDLPCTLMVIFRELFYALELHKRLWPSVETFDQGGTDVAL</sequence>
<proteinExistence type="predicted"/>
<feature type="compositionally biased region" description="Polar residues" evidence="1">
    <location>
        <begin position="36"/>
        <end position="46"/>
    </location>
</feature>
<reference evidence="2 3" key="1">
    <citation type="submission" date="2017-12" db="EMBL/GenBank/DDBJ databases">
        <title>Sequencing, de novo assembly and annotation of complete genome of a new Thraustochytrid species, strain FCC1311.</title>
        <authorList>
            <person name="Sedici K."/>
            <person name="Godart F."/>
            <person name="Aiese Cigliano R."/>
            <person name="Sanseverino W."/>
            <person name="Barakat M."/>
            <person name="Ortet P."/>
            <person name="Marechal E."/>
            <person name="Cagnac O."/>
            <person name="Amato A."/>
        </authorList>
    </citation>
    <scope>NUCLEOTIDE SEQUENCE [LARGE SCALE GENOMIC DNA]</scope>
</reference>
<evidence type="ECO:0000256" key="1">
    <source>
        <dbReference type="SAM" id="MobiDB-lite"/>
    </source>
</evidence>
<evidence type="ECO:0000313" key="2">
    <source>
        <dbReference type="EMBL" id="GBG32799.1"/>
    </source>
</evidence>
<accession>A0A2R5GR60</accession>
<comment type="caution">
    <text evidence="2">The sequence shown here is derived from an EMBL/GenBank/DDBJ whole genome shotgun (WGS) entry which is preliminary data.</text>
</comment>
<dbReference type="InParanoid" id="A0A2R5GR60"/>
<dbReference type="EMBL" id="BEYU01000131">
    <property type="protein sequence ID" value="GBG32799.1"/>
    <property type="molecule type" value="Genomic_DNA"/>
</dbReference>
<name>A0A2R5GR60_9STRA</name>